<dbReference type="GO" id="GO:0016985">
    <property type="term" value="F:mannan endo-1,4-beta-mannosidase activity"/>
    <property type="evidence" value="ECO:0007669"/>
    <property type="project" value="UniProtKB-EC"/>
</dbReference>
<evidence type="ECO:0000256" key="5">
    <source>
        <dbReference type="PROSITE-ProRule" id="PRU01100"/>
    </source>
</evidence>
<reference evidence="7 8" key="1">
    <citation type="submission" date="2021-04" db="EMBL/GenBank/DDBJ databases">
        <authorList>
            <person name="Rodrigo-Torres L."/>
            <person name="Arahal R. D."/>
            <person name="Lucena T."/>
        </authorList>
    </citation>
    <scope>NUCLEOTIDE SEQUENCE [LARGE SCALE GENOMIC DNA]</scope>
    <source>
        <strain evidence="7 8">CECT 9623</strain>
    </source>
</reference>
<feature type="active site" description="Nucleophile" evidence="5">
    <location>
        <position position="296"/>
    </location>
</feature>
<dbReference type="Gene3D" id="3.20.20.80">
    <property type="entry name" value="Glycosidases"/>
    <property type="match status" value="1"/>
</dbReference>
<dbReference type="RefSeq" id="WP_215236537.1">
    <property type="nucleotide sequence ID" value="NZ_CAJRAU010000012.1"/>
</dbReference>
<evidence type="ECO:0000256" key="4">
    <source>
        <dbReference type="PIRNR" id="PIRNR018168"/>
    </source>
</evidence>
<dbReference type="InterPro" id="IPR000805">
    <property type="entry name" value="Glyco_hydro_26"/>
</dbReference>
<dbReference type="EMBL" id="CAJRAU010000012">
    <property type="protein sequence ID" value="CAG5074624.1"/>
    <property type="molecule type" value="Genomic_DNA"/>
</dbReference>
<comment type="subcellular location">
    <subcellularLocation>
        <location evidence="4">Secreted</location>
    </subcellularLocation>
</comment>
<sequence>MIKTSIIFLATFFASCSFAWAQKLIDSKATPETAALYQNMHKLAQKQILFGHQDATDYGHGWRDEEGRSDVKLVTGSHPAVIGVDIASLTGRPAAVIERNKQRLKKLVTDTYIRGGVTTISWHFSNPVSGGGFNWKDSVSLPAVKYIIPTGQNHQDYKAILKDLSGWFKSLKGPKGEAIPLIFRPYHEFDGDWFWWGRAHCTPDEFKSLWKFTAGYLRDSLDVHNLIYAFSPDNKFNDVEKYTERYPGNEWVDLVGMDNYGDVGRDGKYNLEQAIKKIKIVNDFALQNGKLAAMTETGLESVVNPVWYTDVLLKVLQTNQLNLAYVLLWRNDSKSATHYYAPYPGHPAEPDFKKFYNDDYTLFENDLKNIYGK</sequence>
<evidence type="ECO:0000313" key="7">
    <source>
        <dbReference type="EMBL" id="CAG5074624.1"/>
    </source>
</evidence>
<comment type="caution">
    <text evidence="7">The sequence shown here is derived from an EMBL/GenBank/DDBJ whole genome shotgun (WGS) entry which is preliminary data.</text>
</comment>
<dbReference type="PROSITE" id="PS51257">
    <property type="entry name" value="PROKAR_LIPOPROTEIN"/>
    <property type="match status" value="1"/>
</dbReference>
<dbReference type="PRINTS" id="PR00739">
    <property type="entry name" value="GLHYDRLASE26"/>
</dbReference>
<dbReference type="SUPFAM" id="SSF51445">
    <property type="entry name" value="(Trans)glycosidases"/>
    <property type="match status" value="1"/>
</dbReference>
<keyword evidence="4" id="KW-0732">Signal</keyword>
<dbReference type="Proteomes" id="UP000679725">
    <property type="component" value="Unassembled WGS sequence"/>
</dbReference>
<feature type="chain" id="PRO_5045015495" description="Mannan endo-1,4-beta-mannosidase" evidence="4">
    <location>
        <begin position="22"/>
        <end position="373"/>
    </location>
</feature>
<dbReference type="PIRSF" id="PIRSF018168">
    <property type="entry name" value="Mannan-1_4-beta-mannosidase"/>
    <property type="match status" value="1"/>
</dbReference>
<gene>
    <name evidence="7" type="primary">manA_3</name>
    <name evidence="7" type="ORF">DYBT9623_05311</name>
</gene>
<dbReference type="Pfam" id="PF02156">
    <property type="entry name" value="Glyco_hydro_26"/>
    <property type="match status" value="1"/>
</dbReference>
<dbReference type="InterPro" id="IPR017853">
    <property type="entry name" value="GH"/>
</dbReference>
<keyword evidence="4" id="KW-0964">Secreted</keyword>
<evidence type="ECO:0000256" key="3">
    <source>
        <dbReference type="ARBA" id="ARBA00023295"/>
    </source>
</evidence>
<accession>A0ABN7RM90</accession>
<evidence type="ECO:0000313" key="8">
    <source>
        <dbReference type="Proteomes" id="UP000679725"/>
    </source>
</evidence>
<evidence type="ECO:0000256" key="2">
    <source>
        <dbReference type="ARBA" id="ARBA00022801"/>
    </source>
</evidence>
<keyword evidence="4" id="KW-0119">Carbohydrate metabolism</keyword>
<feature type="active site" description="Proton donor" evidence="5">
    <location>
        <position position="188"/>
    </location>
</feature>
<comment type="similarity">
    <text evidence="1 4 5">Belongs to the glycosyl hydrolase 26 family.</text>
</comment>
<keyword evidence="3 4" id="KW-0326">Glycosidase</keyword>
<dbReference type="PANTHER" id="PTHR40079">
    <property type="entry name" value="MANNAN ENDO-1,4-BETA-MANNOSIDASE E-RELATED"/>
    <property type="match status" value="1"/>
</dbReference>
<proteinExistence type="inferred from homology"/>
<keyword evidence="8" id="KW-1185">Reference proteome</keyword>
<dbReference type="PROSITE" id="PS51764">
    <property type="entry name" value="GH26"/>
    <property type="match status" value="1"/>
</dbReference>
<evidence type="ECO:0000259" key="6">
    <source>
        <dbReference type="PROSITE" id="PS51764"/>
    </source>
</evidence>
<name>A0ABN7RM90_9BACT</name>
<feature type="signal peptide" evidence="4">
    <location>
        <begin position="1"/>
        <end position="21"/>
    </location>
</feature>
<feature type="domain" description="GH26" evidence="6">
    <location>
        <begin position="31"/>
        <end position="365"/>
    </location>
</feature>
<protein>
    <recommendedName>
        <fullName evidence="4">Mannan endo-1,4-beta-mannosidase</fullName>
        <ecNumber evidence="4">3.2.1.78</ecNumber>
    </recommendedName>
</protein>
<comment type="catalytic activity">
    <reaction evidence="4">
        <text>Random hydrolysis of (1-&gt;4)-beta-D-mannosidic linkages in mannans, galactomannans and glucomannans.</text>
        <dbReference type="EC" id="3.2.1.78"/>
    </reaction>
</comment>
<evidence type="ECO:0000256" key="1">
    <source>
        <dbReference type="ARBA" id="ARBA00007754"/>
    </source>
</evidence>
<keyword evidence="2 4" id="KW-0378">Hydrolase</keyword>
<dbReference type="EC" id="3.2.1.78" evidence="4"/>
<organism evidence="7 8">
    <name type="scientific">Dyadobacter linearis</name>
    <dbReference type="NCBI Taxonomy" id="2823330"/>
    <lineage>
        <taxon>Bacteria</taxon>
        <taxon>Pseudomonadati</taxon>
        <taxon>Bacteroidota</taxon>
        <taxon>Cytophagia</taxon>
        <taxon>Cytophagales</taxon>
        <taxon>Spirosomataceae</taxon>
        <taxon>Dyadobacter</taxon>
    </lineage>
</organism>
<dbReference type="PANTHER" id="PTHR40079:SF4">
    <property type="entry name" value="GH26 DOMAIN-CONTAINING PROTEIN-RELATED"/>
    <property type="match status" value="1"/>
</dbReference>
<dbReference type="InterPro" id="IPR016714">
    <property type="entry name" value="MANB/E"/>
</dbReference>
<dbReference type="InterPro" id="IPR022790">
    <property type="entry name" value="GH26_dom"/>
</dbReference>